<keyword evidence="4" id="KW-1185">Reference proteome</keyword>
<dbReference type="InterPro" id="IPR018997">
    <property type="entry name" value="PUB_domain"/>
</dbReference>
<accession>A0ABP1CYD6</accession>
<feature type="region of interest" description="Disordered" evidence="1">
    <location>
        <begin position="218"/>
        <end position="268"/>
    </location>
</feature>
<reference evidence="4" key="1">
    <citation type="submission" date="2024-04" db="EMBL/GenBank/DDBJ databases">
        <authorList>
            <person name="Shaw F."/>
            <person name="Minotto A."/>
        </authorList>
    </citation>
    <scope>NUCLEOTIDE SEQUENCE [LARGE SCALE GENOMIC DNA]</scope>
</reference>
<proteinExistence type="predicted"/>
<name>A0ABP1CYD6_9APHY</name>
<protein>
    <recommendedName>
        <fullName evidence="2">PUB domain-containing protein</fullName>
    </recommendedName>
</protein>
<feature type="compositionally biased region" description="Polar residues" evidence="1">
    <location>
        <begin position="11"/>
        <end position="24"/>
    </location>
</feature>
<dbReference type="SMART" id="SM00580">
    <property type="entry name" value="PUG"/>
    <property type="match status" value="1"/>
</dbReference>
<feature type="domain" description="PUB" evidence="2">
    <location>
        <begin position="84"/>
        <end position="158"/>
    </location>
</feature>
<dbReference type="Pfam" id="PF09409">
    <property type="entry name" value="PUB"/>
    <property type="match status" value="1"/>
</dbReference>
<dbReference type="EMBL" id="OZ037945">
    <property type="protein sequence ID" value="CAL1700665.1"/>
    <property type="molecule type" value="Genomic_DNA"/>
</dbReference>
<evidence type="ECO:0000256" key="1">
    <source>
        <dbReference type="SAM" id="MobiDB-lite"/>
    </source>
</evidence>
<gene>
    <name evidence="3" type="ORF">GFSPODELE1_LOCUS3242</name>
</gene>
<dbReference type="CDD" id="cd09212">
    <property type="entry name" value="PUB"/>
    <property type="match status" value="1"/>
</dbReference>
<evidence type="ECO:0000313" key="4">
    <source>
        <dbReference type="Proteomes" id="UP001497453"/>
    </source>
</evidence>
<evidence type="ECO:0000259" key="2">
    <source>
        <dbReference type="Pfam" id="PF09409"/>
    </source>
</evidence>
<dbReference type="PANTHER" id="PTHR23153">
    <property type="entry name" value="UBX-RELATED"/>
    <property type="match status" value="1"/>
</dbReference>
<dbReference type="Gene3D" id="1.20.58.2190">
    <property type="match status" value="1"/>
</dbReference>
<dbReference type="InterPro" id="IPR036339">
    <property type="entry name" value="PUB-like_dom_sf"/>
</dbReference>
<evidence type="ECO:0000313" key="3">
    <source>
        <dbReference type="EMBL" id="CAL1700665.1"/>
    </source>
</evidence>
<dbReference type="PANTHER" id="PTHR23153:SF38">
    <property type="entry name" value="UBX DOMAIN-CONTAINING PROTEIN 6"/>
    <property type="match status" value="1"/>
</dbReference>
<feature type="compositionally biased region" description="Basic and acidic residues" evidence="1">
    <location>
        <begin position="1"/>
        <end position="10"/>
    </location>
</feature>
<dbReference type="SUPFAM" id="SSF143503">
    <property type="entry name" value="PUG domain-like"/>
    <property type="match status" value="1"/>
</dbReference>
<organism evidence="3 4">
    <name type="scientific">Somion occarium</name>
    <dbReference type="NCBI Taxonomy" id="3059160"/>
    <lineage>
        <taxon>Eukaryota</taxon>
        <taxon>Fungi</taxon>
        <taxon>Dikarya</taxon>
        <taxon>Basidiomycota</taxon>
        <taxon>Agaricomycotina</taxon>
        <taxon>Agaricomycetes</taxon>
        <taxon>Polyporales</taxon>
        <taxon>Cerrenaceae</taxon>
        <taxon>Somion</taxon>
    </lineage>
</organism>
<sequence>MDVDNQHELSSETQDFQASTSHSMPTPDRATVARALEQRLRQEREEASAHGAHFVAFDEHHEKRQEFRRLIDPGILRPNPRHVALESLDILLKLAENIIKHPDEDKYLRFKPTNAKIKQYLVDPKGTLEYAVALGFRPQVENFQPYYAFNKRKTVDLQIGAAILKEALELETAKEEAAHLAKQREKAIADAAVAKVKQAFIDDRKSKAWHDRREQEILSARAARRTSVPTSPSPPATARMPGSGHTISDVSPPSTSPPTYESLSDLED</sequence>
<feature type="region of interest" description="Disordered" evidence="1">
    <location>
        <begin position="1"/>
        <end position="31"/>
    </location>
</feature>
<dbReference type="Proteomes" id="UP001497453">
    <property type="component" value="Chromosome 2"/>
</dbReference>